<accession>A0A5B7J583</accession>
<protein>
    <submittedName>
        <fullName evidence="2">Uncharacterized protein</fullName>
    </submittedName>
</protein>
<evidence type="ECO:0000313" key="3">
    <source>
        <dbReference type="Proteomes" id="UP000324222"/>
    </source>
</evidence>
<organism evidence="2 3">
    <name type="scientific">Portunus trituberculatus</name>
    <name type="common">Swimming crab</name>
    <name type="synonym">Neptunus trituberculatus</name>
    <dbReference type="NCBI Taxonomy" id="210409"/>
    <lineage>
        <taxon>Eukaryota</taxon>
        <taxon>Metazoa</taxon>
        <taxon>Ecdysozoa</taxon>
        <taxon>Arthropoda</taxon>
        <taxon>Crustacea</taxon>
        <taxon>Multicrustacea</taxon>
        <taxon>Malacostraca</taxon>
        <taxon>Eumalacostraca</taxon>
        <taxon>Eucarida</taxon>
        <taxon>Decapoda</taxon>
        <taxon>Pleocyemata</taxon>
        <taxon>Brachyura</taxon>
        <taxon>Eubrachyura</taxon>
        <taxon>Portunoidea</taxon>
        <taxon>Portunidae</taxon>
        <taxon>Portuninae</taxon>
        <taxon>Portunus</taxon>
    </lineage>
</organism>
<evidence type="ECO:0000256" key="1">
    <source>
        <dbReference type="SAM" id="MobiDB-lite"/>
    </source>
</evidence>
<feature type="region of interest" description="Disordered" evidence="1">
    <location>
        <begin position="47"/>
        <end position="69"/>
    </location>
</feature>
<evidence type="ECO:0000313" key="2">
    <source>
        <dbReference type="EMBL" id="MPC88098.1"/>
    </source>
</evidence>
<proteinExistence type="predicted"/>
<dbReference type="AlphaFoldDB" id="A0A5B7J583"/>
<keyword evidence="3" id="KW-1185">Reference proteome</keyword>
<dbReference type="EMBL" id="VSRR010076628">
    <property type="protein sequence ID" value="MPC88098.1"/>
    <property type="molecule type" value="Genomic_DNA"/>
</dbReference>
<sequence>MQRFIPNKILAFSPSFPQHPHSLPRPSPFPLLAARDTHVNRRKTGITLGQFPSCGHGATLKQESHPPLDEKENEIAAAALPSPPHENTHAHHIYWNIQRNSVLLRIT</sequence>
<dbReference type="Proteomes" id="UP000324222">
    <property type="component" value="Unassembled WGS sequence"/>
</dbReference>
<reference evidence="2 3" key="1">
    <citation type="submission" date="2019-05" db="EMBL/GenBank/DDBJ databases">
        <title>Another draft genome of Portunus trituberculatus and its Hox gene families provides insights of decapod evolution.</title>
        <authorList>
            <person name="Jeong J.-H."/>
            <person name="Song I."/>
            <person name="Kim S."/>
            <person name="Choi T."/>
            <person name="Kim D."/>
            <person name="Ryu S."/>
            <person name="Kim W."/>
        </authorList>
    </citation>
    <scope>NUCLEOTIDE SEQUENCE [LARGE SCALE GENOMIC DNA]</scope>
    <source>
        <tissue evidence="2">Muscle</tissue>
    </source>
</reference>
<gene>
    <name evidence="2" type="ORF">E2C01_082990</name>
</gene>
<comment type="caution">
    <text evidence="2">The sequence shown here is derived from an EMBL/GenBank/DDBJ whole genome shotgun (WGS) entry which is preliminary data.</text>
</comment>
<name>A0A5B7J583_PORTR</name>